<dbReference type="InterPro" id="IPR052057">
    <property type="entry name" value="IS150/IS1296_orfA-like"/>
</dbReference>
<dbReference type="InterPro" id="IPR055247">
    <property type="entry name" value="InsJ-like_HTH"/>
</dbReference>
<evidence type="ECO:0000256" key="1">
    <source>
        <dbReference type="ARBA" id="ARBA00038232"/>
    </source>
</evidence>
<dbReference type="AlphaFoldDB" id="A0A369LCZ2"/>
<evidence type="ECO:0000256" key="2">
    <source>
        <dbReference type="SAM" id="MobiDB-lite"/>
    </source>
</evidence>
<dbReference type="SUPFAM" id="SSF48295">
    <property type="entry name" value="TrpR-like"/>
    <property type="match status" value="1"/>
</dbReference>
<sequence length="170" mass="18559">MGGFLMTVYGQGVRSAAADMFERGLGRDAVACALGIPSCAVRKWHETFRAVGREVLLDMGKARSYDWETKVAAASAVVDSGRAKPEVMREFGIASKSPLDSWCRKYRECGAEALRPKPKGRPKGAEAAPATREQQLEREVRRLEAQVAYLKKSIALKAELGLLPGRGPRP</sequence>
<reference evidence="4 5" key="1">
    <citation type="journal article" date="2018" name="Elife">
        <title>Discovery and characterization of a prevalent human gut bacterial enzyme sufficient for the inactivation of a family of plant toxins.</title>
        <authorList>
            <person name="Koppel N."/>
            <person name="Bisanz J.E."/>
            <person name="Pandelia M.E."/>
            <person name="Turnbaugh P.J."/>
            <person name="Balskus E.P."/>
        </authorList>
    </citation>
    <scope>NUCLEOTIDE SEQUENCE [LARGE SCALE GENOMIC DNA]</scope>
    <source>
        <strain evidence="4 5">OB21 GAM31</strain>
    </source>
</reference>
<comment type="similarity">
    <text evidence="1">Belongs to the IS150/IS1296 orfA family.</text>
</comment>
<name>A0A369LCZ2_9ACTN</name>
<dbReference type="PANTHER" id="PTHR33795:SF1">
    <property type="entry name" value="INSERTION ELEMENT IS150 PROTEIN INSJ"/>
    <property type="match status" value="1"/>
</dbReference>
<gene>
    <name evidence="4" type="ORF">C1881_08060</name>
</gene>
<feature type="domain" description="Insertion element IS150 protein InsJ-like helix-turn-helix" evidence="3">
    <location>
        <begin position="80"/>
        <end position="123"/>
    </location>
</feature>
<evidence type="ECO:0000259" key="3">
    <source>
        <dbReference type="Pfam" id="PF13518"/>
    </source>
</evidence>
<dbReference type="Proteomes" id="UP000253975">
    <property type="component" value="Unassembled WGS sequence"/>
</dbReference>
<dbReference type="EMBL" id="PPTO01000013">
    <property type="protein sequence ID" value="RDB57044.1"/>
    <property type="molecule type" value="Genomic_DNA"/>
</dbReference>
<dbReference type="Pfam" id="PF13518">
    <property type="entry name" value="HTH_28"/>
    <property type="match status" value="1"/>
</dbReference>
<dbReference type="PANTHER" id="PTHR33795">
    <property type="entry name" value="INSERTION ELEMENT IS150 PROTEIN INSJ"/>
    <property type="match status" value="1"/>
</dbReference>
<protein>
    <recommendedName>
        <fullName evidence="3">Insertion element IS150 protein InsJ-like helix-turn-helix domain-containing protein</fullName>
    </recommendedName>
</protein>
<accession>A0A369LCZ2</accession>
<organism evidence="4 5">
    <name type="scientific">Slackia isoflavoniconvertens</name>
    <dbReference type="NCBI Taxonomy" id="572010"/>
    <lineage>
        <taxon>Bacteria</taxon>
        <taxon>Bacillati</taxon>
        <taxon>Actinomycetota</taxon>
        <taxon>Coriobacteriia</taxon>
        <taxon>Eggerthellales</taxon>
        <taxon>Eggerthellaceae</taxon>
        <taxon>Slackia</taxon>
    </lineage>
</organism>
<dbReference type="InterPro" id="IPR010921">
    <property type="entry name" value="Trp_repressor/repl_initiator"/>
</dbReference>
<evidence type="ECO:0000313" key="4">
    <source>
        <dbReference type="EMBL" id="RDB57044.1"/>
    </source>
</evidence>
<evidence type="ECO:0000313" key="5">
    <source>
        <dbReference type="Proteomes" id="UP000253975"/>
    </source>
</evidence>
<comment type="caution">
    <text evidence="4">The sequence shown here is derived from an EMBL/GenBank/DDBJ whole genome shotgun (WGS) entry which is preliminary data.</text>
</comment>
<proteinExistence type="inferred from homology"/>
<dbReference type="GO" id="GO:0043565">
    <property type="term" value="F:sequence-specific DNA binding"/>
    <property type="evidence" value="ECO:0007669"/>
    <property type="project" value="InterPro"/>
</dbReference>
<feature type="region of interest" description="Disordered" evidence="2">
    <location>
        <begin position="114"/>
        <end position="136"/>
    </location>
</feature>